<evidence type="ECO:0000256" key="2">
    <source>
        <dbReference type="SAM" id="Coils"/>
    </source>
</evidence>
<keyword evidence="6" id="KW-1185">Reference proteome</keyword>
<dbReference type="Proteomes" id="UP000240830">
    <property type="component" value="Unassembled WGS sequence"/>
</dbReference>
<dbReference type="CDD" id="cd21044">
    <property type="entry name" value="Rab11BD_RAB3IP_like"/>
    <property type="match status" value="1"/>
</dbReference>
<dbReference type="OrthoDB" id="5560525at2759"/>
<dbReference type="Gene3D" id="6.10.140.910">
    <property type="match status" value="1"/>
</dbReference>
<accession>A0A2H9TFK3</accession>
<feature type="region of interest" description="Disordered" evidence="3">
    <location>
        <begin position="1"/>
        <end position="24"/>
    </location>
</feature>
<dbReference type="AlphaFoldDB" id="A0A2H9TFK3"/>
<comment type="caution">
    <text evidence="5">The sequence shown here is derived from an EMBL/GenBank/DDBJ whole genome shotgun (WGS) entry which is preliminary data.</text>
</comment>
<organism evidence="5 6">
    <name type="scientific">Paramicrosporidium saccamoebae</name>
    <dbReference type="NCBI Taxonomy" id="1246581"/>
    <lineage>
        <taxon>Eukaryota</taxon>
        <taxon>Fungi</taxon>
        <taxon>Fungi incertae sedis</taxon>
        <taxon>Cryptomycota</taxon>
        <taxon>Cryptomycota incertae sedis</taxon>
        <taxon>Paramicrosporidium</taxon>
    </lineage>
</organism>
<evidence type="ECO:0000256" key="1">
    <source>
        <dbReference type="ARBA" id="ARBA00023054"/>
    </source>
</evidence>
<dbReference type="GO" id="GO:0005085">
    <property type="term" value="F:guanyl-nucleotide exchange factor activity"/>
    <property type="evidence" value="ECO:0007669"/>
    <property type="project" value="InterPro"/>
</dbReference>
<dbReference type="GO" id="GO:0006887">
    <property type="term" value="P:exocytosis"/>
    <property type="evidence" value="ECO:0007669"/>
    <property type="project" value="TreeGrafter"/>
</dbReference>
<feature type="domain" description="GDP/GTP exchange factor Sec2 N-terminal" evidence="4">
    <location>
        <begin position="42"/>
        <end position="140"/>
    </location>
</feature>
<dbReference type="Pfam" id="PF06428">
    <property type="entry name" value="Sec2p"/>
    <property type="match status" value="1"/>
</dbReference>
<feature type="compositionally biased region" description="Basic residues" evidence="3">
    <location>
        <begin position="540"/>
        <end position="553"/>
    </location>
</feature>
<sequence length="553" mass="61806">MATSEASSVEGKPPCPHYHDGTQDSIINTVPAAEELFARQDHAQEEVKALKEKIEELQQKLWEQSEVNAELKRTRQELSEEIMDLTKALFEEANGMVAAEAKARAHLEIARRKLEGELEVTKEQLRLEKQQLYELRGRFANDHSCERQDTPLGSICEVKFDKRHLSTVLDNNYFGCLLPKHRFDSRSKCDGPAGDIWDIISQKIASEDLPEFSKFVEKCVILDAEGMLSHPYLKKICETDVAPCLNFEFKPKPFVKRIAIAMLRNTCYVEQIPTSRTAHEGHLRVASQGSSESAEVQMVALKSPNPVDEDAKSTTSPTEQRLRGFVNHFTTSVSSLPEALLANMSTSSGIGHNTGSGTGESHKFCALCGRATMEKPFPLQYRVRLNDLEPWIYIDDGCRERLVAAGHFFTFLRHLGGGLYGHRPLLELYYDMLHFRRFMFYARVATGASSFFLQSDYEAYLDFVDSKLGGDAIVSKSPVFTAEAVTNATLAGIREIAVSEPIEELTNETSQVSVLGTVEMPLAHVSEPVDVDTEQSGTPKKGRVKKKGKSKHS</sequence>
<name>A0A2H9TFK3_9FUNG</name>
<evidence type="ECO:0000313" key="6">
    <source>
        <dbReference type="Proteomes" id="UP000240830"/>
    </source>
</evidence>
<dbReference type="SUPFAM" id="SSF144284">
    <property type="entry name" value="Sec2 N-terminal region"/>
    <property type="match status" value="1"/>
</dbReference>
<gene>
    <name evidence="5" type="ORF">PSACC_03612</name>
</gene>
<evidence type="ECO:0000259" key="4">
    <source>
        <dbReference type="Pfam" id="PF06428"/>
    </source>
</evidence>
<evidence type="ECO:0000313" key="5">
    <source>
        <dbReference type="EMBL" id="PJF16563.1"/>
    </source>
</evidence>
<feature type="region of interest" description="Disordered" evidence="3">
    <location>
        <begin position="526"/>
        <end position="553"/>
    </location>
</feature>
<dbReference type="PANTHER" id="PTHR14430">
    <property type="entry name" value="RABIN3-RELATED"/>
    <property type="match status" value="1"/>
</dbReference>
<evidence type="ECO:0000256" key="3">
    <source>
        <dbReference type="SAM" id="MobiDB-lite"/>
    </source>
</evidence>
<dbReference type="Pfam" id="PF25555">
    <property type="entry name" value="RAB3A-like_C"/>
    <property type="match status" value="1"/>
</dbReference>
<dbReference type="EMBL" id="MTSL01000213">
    <property type="protein sequence ID" value="PJF16563.1"/>
    <property type="molecule type" value="Genomic_DNA"/>
</dbReference>
<dbReference type="GO" id="GO:0051286">
    <property type="term" value="C:cell tip"/>
    <property type="evidence" value="ECO:0007669"/>
    <property type="project" value="TreeGrafter"/>
</dbReference>
<reference evidence="5 6" key="1">
    <citation type="submission" date="2016-10" db="EMBL/GenBank/DDBJ databases">
        <title>The genome of Paramicrosporidium saccamoebae is the missing link in understanding Cryptomycota and Microsporidia evolution.</title>
        <authorList>
            <person name="Quandt C.A."/>
            <person name="Beaudet D."/>
            <person name="Corsaro D."/>
            <person name="Michel R."/>
            <person name="Corradi N."/>
            <person name="James T."/>
        </authorList>
    </citation>
    <scope>NUCLEOTIDE SEQUENCE [LARGE SCALE GENOMIC DNA]</scope>
    <source>
        <strain evidence="5 6">KSL3</strain>
    </source>
</reference>
<dbReference type="InterPro" id="IPR040351">
    <property type="entry name" value="RAB3IL/RAB3IP/Sec2"/>
</dbReference>
<feature type="coiled-coil region" evidence="2">
    <location>
        <begin position="33"/>
        <end position="131"/>
    </location>
</feature>
<dbReference type="InterPro" id="IPR009449">
    <property type="entry name" value="Sec2_N"/>
</dbReference>
<proteinExistence type="predicted"/>
<protein>
    <recommendedName>
        <fullName evidence="4">GDP/GTP exchange factor Sec2 N-terminal domain-containing protein</fullName>
    </recommendedName>
</protein>
<dbReference type="STRING" id="1246581.A0A2H9TFK3"/>
<dbReference type="PANTHER" id="PTHR14430:SF0">
    <property type="entry name" value="SEC2P DOMAIN-CONTAINING PROTEIN"/>
    <property type="match status" value="1"/>
</dbReference>
<dbReference type="GO" id="GO:0070319">
    <property type="term" value="C:Golgi to plasma membrane transport vesicle"/>
    <property type="evidence" value="ECO:0007669"/>
    <property type="project" value="TreeGrafter"/>
</dbReference>
<keyword evidence="1 2" id="KW-0175">Coiled coil</keyword>